<dbReference type="AlphaFoldDB" id="A0A1H7FQM5"/>
<dbReference type="Pfam" id="PF09850">
    <property type="entry name" value="DotU"/>
    <property type="match status" value="1"/>
</dbReference>
<dbReference type="Gene3D" id="1.25.40.590">
    <property type="entry name" value="Type IV / VI secretion system, DotU"/>
    <property type="match status" value="1"/>
</dbReference>
<evidence type="ECO:0000313" key="4">
    <source>
        <dbReference type="Proteomes" id="UP000199120"/>
    </source>
</evidence>
<evidence type="ECO:0000259" key="2">
    <source>
        <dbReference type="Pfam" id="PF09850"/>
    </source>
</evidence>
<organism evidence="3 4">
    <name type="scientific">Paraburkholderia caballeronis</name>
    <dbReference type="NCBI Taxonomy" id="416943"/>
    <lineage>
        <taxon>Bacteria</taxon>
        <taxon>Pseudomonadati</taxon>
        <taxon>Pseudomonadota</taxon>
        <taxon>Betaproteobacteria</taxon>
        <taxon>Burkholderiales</taxon>
        <taxon>Burkholderiaceae</taxon>
        <taxon>Paraburkholderia</taxon>
    </lineage>
</organism>
<accession>A0A1H7FQM5</accession>
<keyword evidence="1" id="KW-1133">Transmembrane helix</keyword>
<dbReference type="InterPro" id="IPR017732">
    <property type="entry name" value="T4/T6SS_DotU"/>
</dbReference>
<dbReference type="PANTHER" id="PTHR38033:SF1">
    <property type="entry name" value="DOTU FAMILY TYPE IV_VI SECRETION SYSTEM PROTEIN"/>
    <property type="match status" value="1"/>
</dbReference>
<dbReference type="OrthoDB" id="6998040at2"/>
<keyword evidence="1" id="KW-0472">Membrane</keyword>
<name>A0A1H7FQM5_9BURK</name>
<keyword evidence="4" id="KW-1185">Reference proteome</keyword>
<feature type="domain" description="Type IV / VI secretion system DotU" evidence="2">
    <location>
        <begin position="8"/>
        <end position="201"/>
    </location>
</feature>
<feature type="transmembrane region" description="Helical" evidence="1">
    <location>
        <begin position="185"/>
        <end position="203"/>
    </location>
</feature>
<dbReference type="Proteomes" id="UP000199120">
    <property type="component" value="Unassembled WGS sequence"/>
</dbReference>
<evidence type="ECO:0000256" key="1">
    <source>
        <dbReference type="SAM" id="Phobius"/>
    </source>
</evidence>
<proteinExistence type="predicted"/>
<protein>
    <submittedName>
        <fullName evidence="3">Type VI secretion system protein ImpK</fullName>
    </submittedName>
</protein>
<dbReference type="InterPro" id="IPR038522">
    <property type="entry name" value="T4/T6SS_DotU_sf"/>
</dbReference>
<dbReference type="STRING" id="416943.SAMN05445871_5862"/>
<dbReference type="EMBL" id="FOAJ01000001">
    <property type="protein sequence ID" value="SEK26772.1"/>
    <property type="molecule type" value="Genomic_DNA"/>
</dbReference>
<evidence type="ECO:0000313" key="3">
    <source>
        <dbReference type="EMBL" id="SEK26772.1"/>
    </source>
</evidence>
<gene>
    <name evidence="3" type="ORF">SAMN05192542_101382</name>
</gene>
<keyword evidence="1" id="KW-0812">Transmembrane</keyword>
<sequence length="230" mass="25766">MRDRSTTPLRALLRDTVLHVALLAGGAQMPALHFWRARCITLVEDLMQAMRDTGYRDAEIDEASLAQCVLLDDVTLRALPPTRRNEWTRELLLTRFHPSRDGVAAVTERIGRVLRNPEPSRDWLELYRIVLEPGFAEGTQGDRQMQRKRIADALAAMWRDEPSATTSDRTVRTFGSGRNDNRRRFAAGAAVLVLVAAAIWFMSDRHVGEAMKRMTAAASIDADPAAGESR</sequence>
<dbReference type="PANTHER" id="PTHR38033">
    <property type="entry name" value="MEMBRANE PROTEIN-RELATED"/>
    <property type="match status" value="1"/>
</dbReference>
<reference evidence="4" key="1">
    <citation type="submission" date="2016-10" db="EMBL/GenBank/DDBJ databases">
        <authorList>
            <person name="Varghese N."/>
            <person name="Submissions S."/>
        </authorList>
    </citation>
    <scope>NUCLEOTIDE SEQUENCE [LARGE SCALE GENOMIC DNA]</scope>
    <source>
        <strain evidence="4">LMG 26416</strain>
    </source>
</reference>